<dbReference type="EMBL" id="CP036433">
    <property type="protein sequence ID" value="QDU96831.1"/>
    <property type="molecule type" value="Genomic_DNA"/>
</dbReference>
<protein>
    <recommendedName>
        <fullName evidence="5">Outer membrane protein beta-barrel domain-containing protein</fullName>
    </recommendedName>
</protein>
<keyword evidence="2" id="KW-0732">Signal</keyword>
<dbReference type="Proteomes" id="UP000317648">
    <property type="component" value="Chromosome"/>
</dbReference>
<dbReference type="OrthoDB" id="292710at2"/>
<evidence type="ECO:0000313" key="3">
    <source>
        <dbReference type="EMBL" id="QDU96831.1"/>
    </source>
</evidence>
<evidence type="ECO:0000256" key="1">
    <source>
        <dbReference type="SAM" id="MobiDB-lite"/>
    </source>
</evidence>
<evidence type="ECO:0000256" key="2">
    <source>
        <dbReference type="SAM" id="SignalP"/>
    </source>
</evidence>
<reference evidence="3 4" key="1">
    <citation type="submission" date="2019-02" db="EMBL/GenBank/DDBJ databases">
        <title>Deep-cultivation of Planctomycetes and their phenomic and genomic characterization uncovers novel biology.</title>
        <authorList>
            <person name="Wiegand S."/>
            <person name="Jogler M."/>
            <person name="Boedeker C."/>
            <person name="Pinto D."/>
            <person name="Vollmers J."/>
            <person name="Rivas-Marin E."/>
            <person name="Kohn T."/>
            <person name="Peeters S.H."/>
            <person name="Heuer A."/>
            <person name="Rast P."/>
            <person name="Oberbeckmann S."/>
            <person name="Bunk B."/>
            <person name="Jeske O."/>
            <person name="Meyerdierks A."/>
            <person name="Storesund J.E."/>
            <person name="Kallscheuer N."/>
            <person name="Luecker S."/>
            <person name="Lage O.M."/>
            <person name="Pohl T."/>
            <person name="Merkel B.J."/>
            <person name="Hornburger P."/>
            <person name="Mueller R.-W."/>
            <person name="Bruemmer F."/>
            <person name="Labrenz M."/>
            <person name="Spormann A.M."/>
            <person name="Op den Camp H."/>
            <person name="Overmann J."/>
            <person name="Amann R."/>
            <person name="Jetten M.S.M."/>
            <person name="Mascher T."/>
            <person name="Medema M.H."/>
            <person name="Devos D.P."/>
            <person name="Kaster A.-K."/>
            <person name="Ovreas L."/>
            <person name="Rohde M."/>
            <person name="Galperin M.Y."/>
            <person name="Jogler C."/>
        </authorList>
    </citation>
    <scope>NUCLEOTIDE SEQUENCE [LARGE SCALE GENOMIC DNA]</scope>
    <source>
        <strain evidence="3 4">Pla85_3_4</strain>
    </source>
</reference>
<dbReference type="InterPro" id="IPR011446">
    <property type="entry name" value="BBP7"/>
</dbReference>
<sequence precursor="true">MKSFFWGALASSLGLVCLTSPVFAQSSNLLPTPTFQNPWNGYSAQPVYQTARMFEDSKPEAIPTPAAAPQEPSAYNDSAYEVPHASGSSATQSMPAYGAPQQGARTYSAPSEGSRMYSAPSHGTPAYSSPSHGTPGYSSPAPMGSSCVEGSGSGAYAQGEVIDGGYVEGGSSGWLGGWGGDYASAGAINNFTAHRYGGGGCWYGYVNGMVMTRKGDDFSQISFDTSNPVGQLLSSKDAAMDWSGGVEVFLGHRLSNCWAVEVGYWGLYPSNQEANAYDPDGVQGTAADLNTVFDFTTIGYDDGGGYGNVNDWYDNAARHRLRREFQYHNAEVNFVYSPQQFCCSCPTGGCGPQGAAFGGAGVCGPRFNMNWLFGFRYMNIGENWEYASDETDTTFDGSADELYYNINTKNDLFGFQFGGNGAYRVTNCLTADFGVKFGLFNNHMTHHSRIGGAGGAATVVPGIPNEGRAYDIRSSDDAIAMLGEIKAGVNYKIGCHWSINAGYRAVAVNGVALPQDQIPRNFADIDGVANINKNGCLLLHGAYGGVEFCY</sequence>
<dbReference type="Pfam" id="PF07585">
    <property type="entry name" value="BBP7"/>
    <property type="match status" value="1"/>
</dbReference>
<feature type="signal peptide" evidence="2">
    <location>
        <begin position="1"/>
        <end position="24"/>
    </location>
</feature>
<accession>A0A518DYF3</accession>
<evidence type="ECO:0000313" key="4">
    <source>
        <dbReference type="Proteomes" id="UP000317648"/>
    </source>
</evidence>
<feature type="chain" id="PRO_5021953980" description="Outer membrane protein beta-barrel domain-containing protein" evidence="2">
    <location>
        <begin position="25"/>
        <end position="550"/>
    </location>
</feature>
<feature type="region of interest" description="Disordered" evidence="1">
    <location>
        <begin position="60"/>
        <end position="145"/>
    </location>
</feature>
<gene>
    <name evidence="3" type="ORF">Pla8534_46530</name>
</gene>
<proteinExistence type="predicted"/>
<dbReference type="KEGG" id="lcre:Pla8534_46530"/>
<keyword evidence="4" id="KW-1185">Reference proteome</keyword>
<dbReference type="RefSeq" id="WP_145055481.1">
    <property type="nucleotide sequence ID" value="NZ_CP036433.1"/>
</dbReference>
<name>A0A518DYF3_9BACT</name>
<evidence type="ECO:0008006" key="5">
    <source>
        <dbReference type="Google" id="ProtNLM"/>
    </source>
</evidence>
<organism evidence="3 4">
    <name type="scientific">Lignipirellula cremea</name>
    <dbReference type="NCBI Taxonomy" id="2528010"/>
    <lineage>
        <taxon>Bacteria</taxon>
        <taxon>Pseudomonadati</taxon>
        <taxon>Planctomycetota</taxon>
        <taxon>Planctomycetia</taxon>
        <taxon>Pirellulales</taxon>
        <taxon>Pirellulaceae</taxon>
        <taxon>Lignipirellula</taxon>
    </lineage>
</organism>
<dbReference type="AlphaFoldDB" id="A0A518DYF3"/>